<dbReference type="GO" id="GO:0009035">
    <property type="term" value="F:type I site-specific deoxyribonuclease activity"/>
    <property type="evidence" value="ECO:0007669"/>
    <property type="project" value="UniProtKB-EC"/>
</dbReference>
<keyword evidence="4" id="KW-1185">Reference proteome</keyword>
<dbReference type="InterPro" id="IPR014001">
    <property type="entry name" value="Helicase_ATP-bd"/>
</dbReference>
<evidence type="ECO:0000256" key="1">
    <source>
        <dbReference type="SAM" id="MobiDB-lite"/>
    </source>
</evidence>
<organism evidence="3 4">
    <name type="scientific">Streptomyces vulcanius</name>
    <dbReference type="NCBI Taxonomy" id="1441876"/>
    <lineage>
        <taxon>Bacteria</taxon>
        <taxon>Bacillati</taxon>
        <taxon>Actinomycetota</taxon>
        <taxon>Actinomycetes</taxon>
        <taxon>Kitasatosporales</taxon>
        <taxon>Streptomycetaceae</taxon>
        <taxon>Streptomyces</taxon>
    </lineage>
</organism>
<feature type="compositionally biased region" description="Gly residues" evidence="1">
    <location>
        <begin position="221"/>
        <end position="230"/>
    </location>
</feature>
<dbReference type="InterPro" id="IPR040980">
    <property type="entry name" value="SWI2_SNF2"/>
</dbReference>
<dbReference type="PANTHER" id="PTHR42927:SF1">
    <property type="entry name" value="HELICASE SUPERFAMILY 1 AND 2 DOMAIN-CONTAINING PROTEIN"/>
    <property type="match status" value="1"/>
</dbReference>
<dbReference type="InterPro" id="IPR027417">
    <property type="entry name" value="P-loop_NTPase"/>
</dbReference>
<dbReference type="Pfam" id="PF18766">
    <property type="entry name" value="SWI2_SNF2"/>
    <property type="match status" value="1"/>
</dbReference>
<proteinExistence type="predicted"/>
<dbReference type="Gene3D" id="3.40.50.300">
    <property type="entry name" value="P-loop containing nucleotide triphosphate hydrolases"/>
    <property type="match status" value="2"/>
</dbReference>
<dbReference type="SMART" id="SM00487">
    <property type="entry name" value="DEXDc"/>
    <property type="match status" value="1"/>
</dbReference>
<dbReference type="EC" id="3.1.21.3" evidence="3"/>
<dbReference type="InterPro" id="IPR007409">
    <property type="entry name" value="Restrct_endonuc_type1_HsdR_N"/>
</dbReference>
<feature type="region of interest" description="Disordered" evidence="1">
    <location>
        <begin position="214"/>
        <end position="233"/>
    </location>
</feature>
<comment type="caution">
    <text evidence="3">The sequence shown here is derived from an EMBL/GenBank/DDBJ whole genome shotgun (WGS) entry which is preliminary data.</text>
</comment>
<dbReference type="Pfam" id="PF22679">
    <property type="entry name" value="T1R_D3-like"/>
    <property type="match status" value="1"/>
</dbReference>
<dbReference type="SUPFAM" id="SSF52540">
    <property type="entry name" value="P-loop containing nucleoside triphosphate hydrolases"/>
    <property type="match status" value="1"/>
</dbReference>
<name>A0ABV9ANS4_9ACTN</name>
<accession>A0ABV9ANS4</accession>
<gene>
    <name evidence="3" type="ORF">ACFPIH_11780</name>
</gene>
<evidence type="ECO:0000259" key="2">
    <source>
        <dbReference type="SMART" id="SM00487"/>
    </source>
</evidence>
<keyword evidence="3" id="KW-0378">Hydrolase</keyword>
<dbReference type="InterPro" id="IPR055180">
    <property type="entry name" value="HsdR_RecA-like_helicase_dom_2"/>
</dbReference>
<dbReference type="PANTHER" id="PTHR42927">
    <property type="entry name" value="HELICASE SUPERFAMILY 1 AND 2 DOMAIN-CONTAINING PROTEIN"/>
    <property type="match status" value="1"/>
</dbReference>
<dbReference type="Pfam" id="PF04313">
    <property type="entry name" value="HSDR_N"/>
    <property type="match status" value="1"/>
</dbReference>
<dbReference type="RefSeq" id="WP_381174106.1">
    <property type="nucleotide sequence ID" value="NZ_JBHSFK010000006.1"/>
</dbReference>
<dbReference type="Gene3D" id="3.90.1570.50">
    <property type="match status" value="1"/>
</dbReference>
<keyword evidence="3" id="KW-0540">Nuclease</keyword>
<dbReference type="Proteomes" id="UP001595839">
    <property type="component" value="Unassembled WGS sequence"/>
</dbReference>
<feature type="domain" description="Helicase ATP-binding" evidence="2">
    <location>
        <begin position="273"/>
        <end position="525"/>
    </location>
</feature>
<protein>
    <submittedName>
        <fullName evidence="3">Type I restriction endonuclease subunit R</fullName>
        <ecNumber evidence="3">3.1.21.3</ecNumber>
    </submittedName>
</protein>
<sequence length="1056" mass="117258">MSPIHDESVFGAAIVAALCGRGWREVPPQNYTADLGLDTNELFDFIKESQPDEWYELQTVYGNLNETKVGFARRLDKAISDDGLLNVLRNGVKDRGVRLRLAYFKPNLVPDESVLDGYRANRLTVVRELRYATKQADRGNELDLALFLNGIPIATAELKNPLTGQGVESAKEQYRTDRDPTELIFTRRVIANFAVDPDVVFVATQLKGKNTRFLPFNTGSEGPGRPGGAGNPAPAAFGQYSTSYLWEQVWEPDNWLDLLHRFAHQPKSKTAKTTIFPRFHQWDVVKKLTAHAATHGAGQDYLIMASAGSGKSNTIGWLAHRLSDLHADTDPRTLNTEALSAGLIKPGEPVFDKVIVITDRRNLDAQLRETVGSFSQTDGLVVKIDEKHGAKSEQLARALSRDTGKIVTVTLHSFPALLDYIQRNPTEIKGTTFAIILDEAHSSQSGDAATAVRAALRDLGLDSDSEDPGATTLTVTEQLMKRAEDRSKAANLSYFAFTATPKSKTLELFGTPEQIDGKVTYRPFHTYSMRQAIEEGFILDPLRNYVTYNTYWKLVNKNPDEREVDPSKANPLLARHALTHDSTVSQHAQVIVEHFVSHSRGRLGGRAKAMVVTASRQSAVQMARAIKSYIKDRDFDTKYPDLGVLVAFSGSLTIDGEETTEPKENGGIAESALPKAFGYTRSDDKAVKAGAKGQQEYKILVVAEKYQTGFDQPLLTTMYVNKKLTGISAVQTLSRLNRTAERKAQGDLAVLDFVNEAEDIKEAFRPYFEEAQTLPSDPNLLYTAQSRVMSAPIISEAEMDAFADAYFEAKDKAAGSQARWEKLHAELYRLLSPAVTRYEALRDNDEDEDDVKTAEDFRADLNDYVRKYGFLAQIVSYRDADLERLHLYGRYLLTRLRGRADGGVDIGDVDLSHLRVEKTGEHDVSLTAEGPALMPGFGEGKGGAKEEEKSLLSELIEKFNAKFGTDFTEEDLAKPFNEARADAKVKAAALVNDEDNFGKVFDKVFADKMADHIDTIAGMGRQYFGADRNFKSNLDRSARRAAWRMIRREAGVDEEG</sequence>
<evidence type="ECO:0000313" key="3">
    <source>
        <dbReference type="EMBL" id="MFC4500208.1"/>
    </source>
</evidence>
<reference evidence="4" key="1">
    <citation type="journal article" date="2019" name="Int. J. Syst. Evol. Microbiol.">
        <title>The Global Catalogue of Microorganisms (GCM) 10K type strain sequencing project: providing services to taxonomists for standard genome sequencing and annotation.</title>
        <authorList>
            <consortium name="The Broad Institute Genomics Platform"/>
            <consortium name="The Broad Institute Genome Sequencing Center for Infectious Disease"/>
            <person name="Wu L."/>
            <person name="Ma J."/>
        </authorList>
    </citation>
    <scope>NUCLEOTIDE SEQUENCE [LARGE SCALE GENOMIC DNA]</scope>
    <source>
        <strain evidence="4">CGMCC 4.7177</strain>
    </source>
</reference>
<evidence type="ECO:0000313" key="4">
    <source>
        <dbReference type="Proteomes" id="UP001595839"/>
    </source>
</evidence>
<dbReference type="EMBL" id="JBHSFK010000006">
    <property type="protein sequence ID" value="MFC4500208.1"/>
    <property type="molecule type" value="Genomic_DNA"/>
</dbReference>
<keyword evidence="3" id="KW-0255">Endonuclease</keyword>